<gene>
    <name evidence="7" type="ORF">U9M48_018511</name>
</gene>
<dbReference type="GO" id="GO:0016020">
    <property type="term" value="C:membrane"/>
    <property type="evidence" value="ECO:0007669"/>
    <property type="project" value="UniProtKB-SubCell"/>
</dbReference>
<evidence type="ECO:0000256" key="5">
    <source>
        <dbReference type="ARBA" id="ARBA00023136"/>
    </source>
</evidence>
<protein>
    <submittedName>
        <fullName evidence="7">Uncharacterized protein</fullName>
    </submittedName>
</protein>
<dbReference type="InterPro" id="IPR004840">
    <property type="entry name" value="Amino_acid_permease_CS"/>
</dbReference>
<feature type="transmembrane region" description="Helical" evidence="6">
    <location>
        <begin position="39"/>
        <end position="63"/>
    </location>
</feature>
<evidence type="ECO:0000256" key="3">
    <source>
        <dbReference type="ARBA" id="ARBA00022692"/>
    </source>
</evidence>
<dbReference type="FunFam" id="1.20.1740.10:FF:000104">
    <property type="entry name" value="Amino-acid permease BAT1"/>
    <property type="match status" value="1"/>
</dbReference>
<dbReference type="GO" id="GO:0005313">
    <property type="term" value="F:L-glutamate transmembrane transporter activity"/>
    <property type="evidence" value="ECO:0007669"/>
    <property type="project" value="TreeGrafter"/>
</dbReference>
<dbReference type="GO" id="GO:0015180">
    <property type="term" value="F:L-alanine transmembrane transporter activity"/>
    <property type="evidence" value="ECO:0007669"/>
    <property type="project" value="TreeGrafter"/>
</dbReference>
<evidence type="ECO:0000256" key="6">
    <source>
        <dbReference type="SAM" id="Phobius"/>
    </source>
</evidence>
<evidence type="ECO:0000256" key="4">
    <source>
        <dbReference type="ARBA" id="ARBA00022989"/>
    </source>
</evidence>
<dbReference type="EMBL" id="CP144748">
    <property type="protein sequence ID" value="WVZ69777.1"/>
    <property type="molecule type" value="Genomic_DNA"/>
</dbReference>
<dbReference type="Pfam" id="PF13520">
    <property type="entry name" value="AA_permease_2"/>
    <property type="match status" value="1"/>
</dbReference>
<evidence type="ECO:0000256" key="1">
    <source>
        <dbReference type="ARBA" id="ARBA00004141"/>
    </source>
</evidence>
<evidence type="ECO:0000313" key="8">
    <source>
        <dbReference type="Proteomes" id="UP001341281"/>
    </source>
</evidence>
<organism evidence="7 8">
    <name type="scientific">Paspalum notatum var. saurae</name>
    <dbReference type="NCBI Taxonomy" id="547442"/>
    <lineage>
        <taxon>Eukaryota</taxon>
        <taxon>Viridiplantae</taxon>
        <taxon>Streptophyta</taxon>
        <taxon>Embryophyta</taxon>
        <taxon>Tracheophyta</taxon>
        <taxon>Spermatophyta</taxon>
        <taxon>Magnoliopsida</taxon>
        <taxon>Liliopsida</taxon>
        <taxon>Poales</taxon>
        <taxon>Poaceae</taxon>
        <taxon>PACMAD clade</taxon>
        <taxon>Panicoideae</taxon>
        <taxon>Andropogonodae</taxon>
        <taxon>Paspaleae</taxon>
        <taxon>Paspalinae</taxon>
        <taxon>Paspalum</taxon>
    </lineage>
</organism>
<dbReference type="GO" id="GO:0015185">
    <property type="term" value="F:gamma-aminobutyric acid transmembrane transporter activity"/>
    <property type="evidence" value="ECO:0007669"/>
    <property type="project" value="TreeGrafter"/>
</dbReference>
<dbReference type="PROSITE" id="PS00218">
    <property type="entry name" value="AMINO_ACID_PERMEASE_1"/>
    <property type="match status" value="1"/>
</dbReference>
<evidence type="ECO:0000256" key="2">
    <source>
        <dbReference type="ARBA" id="ARBA00022448"/>
    </source>
</evidence>
<dbReference type="InterPro" id="IPR002293">
    <property type="entry name" value="AA/rel_permease1"/>
</dbReference>
<dbReference type="AlphaFoldDB" id="A0AAQ3WPV0"/>
<dbReference type="PANTHER" id="PTHR45649:SF30">
    <property type="entry name" value="AMINO-ACID PERMEASE BAT1"/>
    <property type="match status" value="1"/>
</dbReference>
<dbReference type="Gene3D" id="1.20.1740.10">
    <property type="entry name" value="Amino acid/polyamine transporter I"/>
    <property type="match status" value="1"/>
</dbReference>
<evidence type="ECO:0000313" key="7">
    <source>
        <dbReference type="EMBL" id="WVZ69777.1"/>
    </source>
</evidence>
<name>A0AAQ3WPV0_PASNO</name>
<keyword evidence="2" id="KW-0813">Transport</keyword>
<dbReference type="Proteomes" id="UP001341281">
    <property type="component" value="Chromosome 04"/>
</dbReference>
<sequence>MAGQHQHGYSYSPLAGDDEAAVIRATGGERYKPQLKRDLSVVSNFAVSFSIVSVVTGVTTLFGTGLQFGGPVTMVYGWPIAGSFTLAVGLAMAEICSAYPTSGGLYFWSARLCTHRTWGPFAAWLTGW</sequence>
<proteinExistence type="predicted"/>
<keyword evidence="4 6" id="KW-1133">Transmembrane helix</keyword>
<dbReference type="PANTHER" id="PTHR45649">
    <property type="entry name" value="AMINO-ACID PERMEASE BAT1"/>
    <property type="match status" value="1"/>
</dbReference>
<keyword evidence="5 6" id="KW-0472">Membrane</keyword>
<reference evidence="7 8" key="1">
    <citation type="submission" date="2024-02" db="EMBL/GenBank/DDBJ databases">
        <title>High-quality chromosome-scale genome assembly of Pensacola bahiagrass (Paspalum notatum Flugge var. saurae).</title>
        <authorList>
            <person name="Vega J.M."/>
            <person name="Podio M."/>
            <person name="Orjuela J."/>
            <person name="Siena L.A."/>
            <person name="Pessino S.C."/>
            <person name="Combes M.C."/>
            <person name="Mariac C."/>
            <person name="Albertini E."/>
            <person name="Pupilli F."/>
            <person name="Ortiz J.P.A."/>
            <person name="Leblanc O."/>
        </authorList>
    </citation>
    <scope>NUCLEOTIDE SEQUENCE [LARGE SCALE GENOMIC DNA]</scope>
    <source>
        <strain evidence="7">R1</strain>
        <tissue evidence="7">Leaf</tissue>
    </source>
</reference>
<comment type="subcellular location">
    <subcellularLocation>
        <location evidence="1">Membrane</location>
        <topology evidence="1">Multi-pass membrane protein</topology>
    </subcellularLocation>
</comment>
<keyword evidence="8" id="KW-1185">Reference proteome</keyword>
<feature type="transmembrane region" description="Helical" evidence="6">
    <location>
        <begin position="75"/>
        <end position="93"/>
    </location>
</feature>
<dbReference type="GO" id="GO:0015189">
    <property type="term" value="F:L-lysine transmembrane transporter activity"/>
    <property type="evidence" value="ECO:0007669"/>
    <property type="project" value="TreeGrafter"/>
</dbReference>
<accession>A0AAQ3WPV0</accession>
<keyword evidence="3 6" id="KW-0812">Transmembrane</keyword>